<dbReference type="EMBL" id="JBHSFE010000010">
    <property type="protein sequence ID" value="MFC4608674.1"/>
    <property type="molecule type" value="Genomic_DNA"/>
</dbReference>
<comment type="caution">
    <text evidence="1">The sequence shown here is derived from an EMBL/GenBank/DDBJ whole genome shotgun (WGS) entry which is preliminary data.</text>
</comment>
<name>A0ABV9G6A2_9ACTN</name>
<dbReference type="Proteomes" id="UP001595993">
    <property type="component" value="Unassembled WGS sequence"/>
</dbReference>
<dbReference type="PANTHER" id="PTHR36195:SF4">
    <property type="entry name" value="DOMAIN PROTEIN, PUTATIVE (AFU_ORTHOLOGUE AFUA_5G01990)-RELATED"/>
    <property type="match status" value="1"/>
</dbReference>
<dbReference type="PANTHER" id="PTHR36195">
    <property type="entry name" value="DOMAIN PROTEIN, PUTATIVE (AFU_ORTHOLOGUE AFUA_5G01990)-RELATED-RELATED"/>
    <property type="match status" value="1"/>
</dbReference>
<evidence type="ECO:0000313" key="2">
    <source>
        <dbReference type="Proteomes" id="UP001595993"/>
    </source>
</evidence>
<proteinExistence type="predicted"/>
<dbReference type="SUPFAM" id="SSF56634">
    <property type="entry name" value="Heme-dependent catalase-like"/>
    <property type="match status" value="1"/>
</dbReference>
<protein>
    <submittedName>
        <fullName evidence="1">Catalase family protein</fullName>
    </submittedName>
</protein>
<evidence type="ECO:0000313" key="1">
    <source>
        <dbReference type="EMBL" id="MFC4608674.1"/>
    </source>
</evidence>
<reference evidence="2" key="1">
    <citation type="journal article" date="2019" name="Int. J. Syst. Evol. Microbiol.">
        <title>The Global Catalogue of Microorganisms (GCM) 10K type strain sequencing project: providing services to taxonomists for standard genome sequencing and annotation.</title>
        <authorList>
            <consortium name="The Broad Institute Genomics Platform"/>
            <consortium name="The Broad Institute Genome Sequencing Center for Infectious Disease"/>
            <person name="Wu L."/>
            <person name="Ma J."/>
        </authorList>
    </citation>
    <scope>NUCLEOTIDE SEQUENCE [LARGE SCALE GENOMIC DNA]</scope>
    <source>
        <strain evidence="2">CGMCC 4.7139</strain>
    </source>
</reference>
<dbReference type="RefSeq" id="WP_381194439.1">
    <property type="nucleotide sequence ID" value="NZ_JBHSFE010000010.1"/>
</dbReference>
<accession>A0ABV9G6A2</accession>
<gene>
    <name evidence="1" type="ORF">ACFO9E_12700</name>
</gene>
<dbReference type="InterPro" id="IPR020835">
    <property type="entry name" value="Catalase_sf"/>
</dbReference>
<organism evidence="1 2">
    <name type="scientific">Streptomyces maoxianensis</name>
    <dbReference type="NCBI Taxonomy" id="1459942"/>
    <lineage>
        <taxon>Bacteria</taxon>
        <taxon>Bacillati</taxon>
        <taxon>Actinomycetota</taxon>
        <taxon>Actinomycetes</taxon>
        <taxon>Kitasatosporales</taxon>
        <taxon>Streptomycetaceae</taxon>
        <taxon>Streptomyces</taxon>
    </lineage>
</organism>
<keyword evidence="2" id="KW-1185">Reference proteome</keyword>
<sequence>MQDAAKENSVVDFVRYETYTPVERPTYQQELDEVVRNVGRRTRESVERQGVGRSVRTAHGKTYGLVKATVTVGEVPEPYDQGIFAGPGTYDAVVRYSNGLGHLRADSLLGAACGMGIKMFGVPGDSLLADEATETTFDLNLINNKVFFANTAYDYMVIEELFAELPDALVNPARRKSWMGEFLTRRGTLETSDEWLWDELFAMLSFTQVPRQNLFSYTYNSMGAFRYGDHIAKVRTVPTSPVTHLTVNVRADGEAFRNTLVAEAAERDHVFELQVQLNADLARMPVDNTSVEWPEPLSPWVTVATIAIPRQDIGGDENLAAADGTSITPWRTREEHRPIGEIQRVREEVYRRSSIERHRLNGQPRVEPASSAELLG</sequence>
<dbReference type="CDD" id="cd08152">
    <property type="entry name" value="y4iL_like"/>
    <property type="match status" value="1"/>
</dbReference>
<dbReference type="Gene3D" id="2.40.180.10">
    <property type="entry name" value="Catalase core domain"/>
    <property type="match status" value="1"/>
</dbReference>